<dbReference type="GO" id="GO:0005886">
    <property type="term" value="C:plasma membrane"/>
    <property type="evidence" value="ECO:0007669"/>
    <property type="project" value="UniProtKB-SubCell"/>
</dbReference>
<feature type="transmembrane region" description="Helical" evidence="14">
    <location>
        <begin position="88"/>
        <end position="109"/>
    </location>
</feature>
<dbReference type="GO" id="GO:0000155">
    <property type="term" value="F:phosphorelay sensor kinase activity"/>
    <property type="evidence" value="ECO:0007669"/>
    <property type="project" value="InterPro"/>
</dbReference>
<dbReference type="CDD" id="cd06225">
    <property type="entry name" value="HAMP"/>
    <property type="match status" value="1"/>
</dbReference>
<dbReference type="Gene3D" id="6.10.340.10">
    <property type="match status" value="1"/>
</dbReference>
<dbReference type="InterPro" id="IPR036097">
    <property type="entry name" value="HisK_dim/P_sf"/>
</dbReference>
<evidence type="ECO:0000256" key="13">
    <source>
        <dbReference type="ARBA" id="ARBA00023136"/>
    </source>
</evidence>
<evidence type="ECO:0000256" key="11">
    <source>
        <dbReference type="ARBA" id="ARBA00022989"/>
    </source>
</evidence>
<dbReference type="PANTHER" id="PTHR45528">
    <property type="entry name" value="SENSOR HISTIDINE KINASE CPXA"/>
    <property type="match status" value="1"/>
</dbReference>
<keyword evidence="8" id="KW-0547">Nucleotide-binding</keyword>
<dbReference type="Gene3D" id="1.10.287.130">
    <property type="match status" value="1"/>
</dbReference>
<keyword evidence="12" id="KW-0902">Two-component regulatory system</keyword>
<evidence type="ECO:0000256" key="12">
    <source>
        <dbReference type="ARBA" id="ARBA00023012"/>
    </source>
</evidence>
<dbReference type="SUPFAM" id="SSF55874">
    <property type="entry name" value="ATPase domain of HSP90 chaperone/DNA topoisomerase II/histidine kinase"/>
    <property type="match status" value="1"/>
</dbReference>
<evidence type="ECO:0000256" key="10">
    <source>
        <dbReference type="ARBA" id="ARBA00022840"/>
    </source>
</evidence>
<feature type="transmembrane region" description="Helical" evidence="14">
    <location>
        <begin position="12"/>
        <end position="35"/>
    </location>
</feature>
<keyword evidence="4" id="KW-1003">Cell membrane</keyword>
<evidence type="ECO:0000256" key="7">
    <source>
        <dbReference type="ARBA" id="ARBA00022692"/>
    </source>
</evidence>
<evidence type="ECO:0000256" key="14">
    <source>
        <dbReference type="SAM" id="Phobius"/>
    </source>
</evidence>
<evidence type="ECO:0000313" key="17">
    <source>
        <dbReference type="EMBL" id="SOY31794.1"/>
    </source>
</evidence>
<evidence type="ECO:0000313" key="18">
    <source>
        <dbReference type="Proteomes" id="UP000236311"/>
    </source>
</evidence>
<dbReference type="InterPro" id="IPR003660">
    <property type="entry name" value="HAMP_dom"/>
</dbReference>
<keyword evidence="5" id="KW-0597">Phosphoprotein</keyword>
<dbReference type="Gene3D" id="3.30.565.10">
    <property type="entry name" value="Histidine kinase-like ATPase, C-terminal domain"/>
    <property type="match status" value="1"/>
</dbReference>
<gene>
    <name evidence="17" type="primary">cssS_4</name>
    <name evidence="17" type="ORF">AMURIS_04542</name>
</gene>
<comment type="catalytic activity">
    <reaction evidence="1">
        <text>ATP + protein L-histidine = ADP + protein N-phospho-L-histidine.</text>
        <dbReference type="EC" id="2.7.13.3"/>
    </reaction>
</comment>
<keyword evidence="13 14" id="KW-0472">Membrane</keyword>
<dbReference type="SUPFAM" id="SSF158472">
    <property type="entry name" value="HAMP domain-like"/>
    <property type="match status" value="1"/>
</dbReference>
<dbReference type="InterPro" id="IPR003661">
    <property type="entry name" value="HisK_dim/P_dom"/>
</dbReference>
<reference evidence="17 18" key="1">
    <citation type="submission" date="2018-01" db="EMBL/GenBank/DDBJ databases">
        <authorList>
            <person name="Gaut B.S."/>
            <person name="Morton B.R."/>
            <person name="Clegg M.T."/>
            <person name="Duvall M.R."/>
        </authorList>
    </citation>
    <scope>NUCLEOTIDE SEQUENCE [LARGE SCALE GENOMIC DNA]</scope>
    <source>
        <strain evidence="17">GP69</strain>
    </source>
</reference>
<dbReference type="RefSeq" id="WP_103241770.1">
    <property type="nucleotide sequence ID" value="NZ_JANJZD010000033.1"/>
</dbReference>
<evidence type="ECO:0000256" key="8">
    <source>
        <dbReference type="ARBA" id="ARBA00022741"/>
    </source>
</evidence>
<feature type="domain" description="HAMP" evidence="16">
    <location>
        <begin position="111"/>
        <end position="163"/>
    </location>
</feature>
<dbReference type="PROSITE" id="PS50109">
    <property type="entry name" value="HIS_KIN"/>
    <property type="match status" value="1"/>
</dbReference>
<dbReference type="InterPro" id="IPR008358">
    <property type="entry name" value="Sig_transdc_His_kin/Pase_MprB"/>
</dbReference>
<evidence type="ECO:0000256" key="2">
    <source>
        <dbReference type="ARBA" id="ARBA00004651"/>
    </source>
</evidence>
<name>A0A2K4ZMS3_9FIRM</name>
<evidence type="ECO:0000259" key="15">
    <source>
        <dbReference type="PROSITE" id="PS50109"/>
    </source>
</evidence>
<dbReference type="OrthoDB" id="84942at2"/>
<dbReference type="Proteomes" id="UP000236311">
    <property type="component" value="Unassembled WGS sequence"/>
</dbReference>
<dbReference type="SMART" id="SM00387">
    <property type="entry name" value="HATPase_c"/>
    <property type="match status" value="1"/>
</dbReference>
<dbReference type="InterPro" id="IPR036890">
    <property type="entry name" value="HATPase_C_sf"/>
</dbReference>
<dbReference type="EMBL" id="OFSM01000031">
    <property type="protein sequence ID" value="SOY31794.1"/>
    <property type="molecule type" value="Genomic_DNA"/>
</dbReference>
<feature type="domain" description="Histidine kinase" evidence="15">
    <location>
        <begin position="178"/>
        <end position="392"/>
    </location>
</feature>
<evidence type="ECO:0000256" key="9">
    <source>
        <dbReference type="ARBA" id="ARBA00022777"/>
    </source>
</evidence>
<proteinExistence type="predicted"/>
<comment type="subcellular location">
    <subcellularLocation>
        <location evidence="2">Cell membrane</location>
        <topology evidence="2">Multi-pass membrane protein</topology>
    </subcellularLocation>
</comment>
<dbReference type="EC" id="2.7.13.3" evidence="3"/>
<keyword evidence="6 17" id="KW-0808">Transferase</keyword>
<dbReference type="InterPro" id="IPR005467">
    <property type="entry name" value="His_kinase_dom"/>
</dbReference>
<keyword evidence="18" id="KW-1185">Reference proteome</keyword>
<dbReference type="PANTHER" id="PTHR45528:SF1">
    <property type="entry name" value="SENSOR HISTIDINE KINASE CPXA"/>
    <property type="match status" value="1"/>
</dbReference>
<evidence type="ECO:0000259" key="16">
    <source>
        <dbReference type="PROSITE" id="PS50885"/>
    </source>
</evidence>
<evidence type="ECO:0000256" key="1">
    <source>
        <dbReference type="ARBA" id="ARBA00000085"/>
    </source>
</evidence>
<evidence type="ECO:0000256" key="6">
    <source>
        <dbReference type="ARBA" id="ARBA00022679"/>
    </source>
</evidence>
<dbReference type="Pfam" id="PF02518">
    <property type="entry name" value="HATPase_c"/>
    <property type="match status" value="1"/>
</dbReference>
<dbReference type="PROSITE" id="PS50885">
    <property type="entry name" value="HAMP"/>
    <property type="match status" value="1"/>
</dbReference>
<evidence type="ECO:0000256" key="4">
    <source>
        <dbReference type="ARBA" id="ARBA00022475"/>
    </source>
</evidence>
<dbReference type="AlphaFoldDB" id="A0A2K4ZMS3"/>
<dbReference type="Pfam" id="PF00672">
    <property type="entry name" value="HAMP"/>
    <property type="match status" value="1"/>
</dbReference>
<dbReference type="GO" id="GO:0005524">
    <property type="term" value="F:ATP binding"/>
    <property type="evidence" value="ECO:0007669"/>
    <property type="project" value="UniProtKB-KW"/>
</dbReference>
<dbReference type="Pfam" id="PF00512">
    <property type="entry name" value="HisKA"/>
    <property type="match status" value="1"/>
</dbReference>
<protein>
    <recommendedName>
        <fullName evidence="3">histidine kinase</fullName>
        <ecNumber evidence="3">2.7.13.3</ecNumber>
    </recommendedName>
</protein>
<dbReference type="InterPro" id="IPR050398">
    <property type="entry name" value="HssS/ArlS-like"/>
</dbReference>
<keyword evidence="11 14" id="KW-1133">Transmembrane helix</keyword>
<dbReference type="CDD" id="cd00082">
    <property type="entry name" value="HisKA"/>
    <property type="match status" value="1"/>
</dbReference>
<dbReference type="PRINTS" id="PR01780">
    <property type="entry name" value="LANTIREGPROT"/>
</dbReference>
<keyword evidence="10" id="KW-0067">ATP-binding</keyword>
<evidence type="ECO:0000256" key="3">
    <source>
        <dbReference type="ARBA" id="ARBA00012438"/>
    </source>
</evidence>
<dbReference type="InterPro" id="IPR003594">
    <property type="entry name" value="HATPase_dom"/>
</dbReference>
<dbReference type="SMART" id="SM00304">
    <property type="entry name" value="HAMP"/>
    <property type="match status" value="1"/>
</dbReference>
<evidence type="ECO:0000256" key="5">
    <source>
        <dbReference type="ARBA" id="ARBA00022553"/>
    </source>
</evidence>
<accession>A0A2K4ZMS3</accession>
<organism evidence="17 18">
    <name type="scientific">Acetatifactor muris</name>
    <dbReference type="NCBI Taxonomy" id="879566"/>
    <lineage>
        <taxon>Bacteria</taxon>
        <taxon>Bacillati</taxon>
        <taxon>Bacillota</taxon>
        <taxon>Clostridia</taxon>
        <taxon>Lachnospirales</taxon>
        <taxon>Lachnospiraceae</taxon>
        <taxon>Acetatifactor</taxon>
    </lineage>
</organism>
<dbReference type="SMART" id="SM00388">
    <property type="entry name" value="HisKA"/>
    <property type="match status" value="1"/>
</dbReference>
<sequence>MDKIRNLSVRKTILLYMAVALFFSFLLSAVIVRIAEQTQRRIWWNYIDKEALIEAEQKAHGYIVEIPRPSSYEMTQSEFFVSELCDFLGTYAVVILSMAGSCGAVFLFYRNKLRRPMEELAEGSKKIAENQLDFSLSYENEDEMGQLCREFERMREQLARNNQALWQTVEEEKMLRAAIAHDIRAPLSVLKGYQEMLMEYLPGEDIDLGQAMEMLSESGRQIERMDAFVEAMRKLSSLENRQLNPESICAGQLEKDIQGELAVLEKEYGKQCVLQVSESKEEFYGDREVVLEVTENLLSNALRYGKQQITIAVNIGYAKLSICVMDDGDGFREEAEKITEAFYGQNAKDSLKHAGLGMYISRLYCEKHGGKLVLGNDEQGGAVVTAIFRRIA</sequence>
<keyword evidence="9 17" id="KW-0418">Kinase</keyword>
<keyword evidence="7 14" id="KW-0812">Transmembrane</keyword>
<dbReference type="SUPFAM" id="SSF47384">
    <property type="entry name" value="Homodimeric domain of signal transducing histidine kinase"/>
    <property type="match status" value="1"/>
</dbReference>